<evidence type="ECO:0000313" key="1">
    <source>
        <dbReference type="EMBL" id="GAA0381348.1"/>
    </source>
</evidence>
<protein>
    <submittedName>
        <fullName evidence="1">Uncharacterized protein</fullName>
    </submittedName>
</protein>
<dbReference type="Proteomes" id="UP001500791">
    <property type="component" value="Unassembled WGS sequence"/>
</dbReference>
<sequence>MWQNADMKTLKILAVLGTCVLVSACTDSKRASMETKFKDQPAEITCWSFGTEIFNGKSTGRVSRDDGGAVFVDAANGRLTAINGECRIVYMPKAD</sequence>
<gene>
    <name evidence="1" type="ORF">GCM10009093_05410</name>
</gene>
<keyword evidence="2" id="KW-1185">Reference proteome</keyword>
<organism evidence="1 2">
    <name type="scientific">Brevundimonas terrae</name>
    <dbReference type="NCBI Taxonomy" id="363631"/>
    <lineage>
        <taxon>Bacteria</taxon>
        <taxon>Pseudomonadati</taxon>
        <taxon>Pseudomonadota</taxon>
        <taxon>Alphaproteobacteria</taxon>
        <taxon>Caulobacterales</taxon>
        <taxon>Caulobacteraceae</taxon>
        <taxon>Brevundimonas</taxon>
    </lineage>
</organism>
<name>A0ABN0Y2W8_9CAUL</name>
<proteinExistence type="predicted"/>
<accession>A0ABN0Y2W8</accession>
<evidence type="ECO:0000313" key="2">
    <source>
        <dbReference type="Proteomes" id="UP001500791"/>
    </source>
</evidence>
<comment type="caution">
    <text evidence="1">The sequence shown here is derived from an EMBL/GenBank/DDBJ whole genome shotgun (WGS) entry which is preliminary data.</text>
</comment>
<dbReference type="EMBL" id="BAAAEJ010000003">
    <property type="protein sequence ID" value="GAA0381348.1"/>
    <property type="molecule type" value="Genomic_DNA"/>
</dbReference>
<reference evidence="1 2" key="1">
    <citation type="journal article" date="2019" name="Int. J. Syst. Evol. Microbiol.">
        <title>The Global Catalogue of Microorganisms (GCM) 10K type strain sequencing project: providing services to taxonomists for standard genome sequencing and annotation.</title>
        <authorList>
            <consortium name="The Broad Institute Genomics Platform"/>
            <consortium name="The Broad Institute Genome Sequencing Center for Infectious Disease"/>
            <person name="Wu L."/>
            <person name="Ma J."/>
        </authorList>
    </citation>
    <scope>NUCLEOTIDE SEQUENCE [LARGE SCALE GENOMIC DNA]</scope>
    <source>
        <strain evidence="1 2">JCM 13476</strain>
    </source>
</reference>